<dbReference type="CDD" id="cd01007">
    <property type="entry name" value="PBP2_BvgS_HisK_like"/>
    <property type="match status" value="2"/>
</dbReference>
<dbReference type="InterPro" id="IPR036097">
    <property type="entry name" value="HisK_dim/P_sf"/>
</dbReference>
<evidence type="ECO:0000256" key="10">
    <source>
        <dbReference type="ARBA" id="ARBA00068150"/>
    </source>
</evidence>
<sequence length="1545" mass="172931">MKILHLLLGLLSLIWMAHGHAAHQDAPAQRLNEHAAIHLTAQEQQFIHDHPVIRVGPDPHFPPIEFFDKQGRYAGLAADFLAEIAQRVELRFEALSYASWPAVVEAIQKREIDMMGANVESEENSGYLNFSDVYFDFPMVLLTRQEHQGTLFLDLLAGQRVAVTEGYPEAGFLQENHPKIALDSVENVPEGLRKLAFGEIDIFAVYLPVASYYLEQEGHANLKISGEFEWPFVGTFAFRKDWPQLQTIINKAMASLSAEEKRAMLRRWVSLKREVSQEEAKLQLLSDEQRTALRATPRLTVSINENLHPYTFMEEGEAKGYWVDLLEQMFDGLNVELQFEPRESARHIVKQLDDQQIDITTSMLILPQRNATLRFSSPIITFGYPAIIMKAQDSPLSQLKALAGKRVALVPGHPFEKAMVDSGIDFQLVGAKSLKDALELVSYGKADVTLQDNTIATYYAEKLGFTNLRPTGIARLPALKMSQAAFAVAKGRPHLQAILNKLYGELTATQVKRLKEKWLFAMPLMPTSREESLRRVAMTPAQKAYLARTQQLTYCVDPNWMPFERINAAGEHEGLSRDLIRMVEERLGIPMQLVATESWSQSLHAVREGRCQLLAAAGNTAPRRGYLDFSQPHGNYPLVVAVRNEELFVESLGAIRDKSLGVVKNYAHIDLIRERYPNLDIVEVESVIDGLQRVRKREIFGYVDTVPVIGYIMRRQGMVDLKIGGKLEIPLQLSMAVSKTAEPQLLELIDLALASFSVEEKRLLSDKWFSIKIEKIFDYTRFWQVLLVVGVLVLAVLYWNRKLAGFNRTIKASETALKASEAKFRALVESSQTVPFSFDLHTGRYSYIGLQVERWLGYPADSWTTMDSWVQRIHPDDRQRAAMACTQDTQAGRDHVLEFRMFTNGGEVVWVREFISVIMGPEGPQSLHGFMFDITEQMVRAQELQAAKESAEVANRAKSEFLANMSHEIRTPLNPIIGLTHLALQAGPGERVKDYLTKIQTSSQSLLSLINDILDYSKIEAGKLEAESFPFSLTQVLENLHSLYGVKAYEKQLSFDLIVDPALPRALVGDALRLEQVLGNLISNALKFTDRGGVTVELTGLEQQDEKVHIQFAVKDSGIGMSSFQQQQVFAAFTQADGSTTRRYGGTGLGLSICHHLVTLMQGQLCMESALGRGSCFSFDLTFPLAQEEEVIHLESGISEPSSVPNFKPYRILLVEDNRTNQQVATELMTSVGLVVAVADHGQAGVELALQGHYDLILMDIQMPVMDGFQATHAIRQLPDYSDVPILAMTAHALSGDRERCMAAGMNDHIPKPIDPVALYHTLGHWLPDVEYQELPVHEALQPGNPLLQLPGIDGRSGLSKVRDNQKLYTKMLREFYQDHHMLQQLVPQSLQQGEQAHALRLLHTLKGAAGSLGAERLAKAAAELESTLQQGGHDEAAMVRFQRCMTEVMVGLSTLQGDAQETPTTPLDPTALQREMTLLEQALREASPQALEHIATLAETVGAEHRELILQLRQKVDGYDFEEALAALDQWKSRLGIDQQGETP</sequence>
<dbReference type="Gene3D" id="3.30.450.20">
    <property type="entry name" value="PAS domain"/>
    <property type="match status" value="1"/>
</dbReference>
<dbReference type="SUPFAM" id="SSF53850">
    <property type="entry name" value="Periplasmic binding protein-like II"/>
    <property type="match status" value="3"/>
</dbReference>
<evidence type="ECO:0000256" key="5">
    <source>
        <dbReference type="ARBA" id="ARBA00022741"/>
    </source>
</evidence>
<feature type="domain" description="Histidine kinase" evidence="14">
    <location>
        <begin position="964"/>
        <end position="1185"/>
    </location>
</feature>
<dbReference type="EMBL" id="LO017727">
    <property type="protein sequence ID" value="CRH07381.1"/>
    <property type="molecule type" value="Genomic_DNA"/>
</dbReference>
<dbReference type="SUPFAM" id="SSF55785">
    <property type="entry name" value="PYP-like sensor domain (PAS domain)"/>
    <property type="match status" value="1"/>
</dbReference>
<dbReference type="SUPFAM" id="SSF52172">
    <property type="entry name" value="CheY-like"/>
    <property type="match status" value="1"/>
</dbReference>
<dbReference type="Pfam" id="PF01627">
    <property type="entry name" value="Hpt"/>
    <property type="match status" value="1"/>
</dbReference>
<dbReference type="Gene3D" id="3.30.565.10">
    <property type="entry name" value="Histidine kinase-like ATPase, C-terminal domain"/>
    <property type="match status" value="1"/>
</dbReference>
<dbReference type="InterPro" id="IPR008207">
    <property type="entry name" value="Sig_transdc_His_kin_Hpt_dom"/>
</dbReference>
<dbReference type="InterPro" id="IPR003594">
    <property type="entry name" value="HATPase_dom"/>
</dbReference>
<evidence type="ECO:0000259" key="14">
    <source>
        <dbReference type="PROSITE" id="PS50109"/>
    </source>
</evidence>
<dbReference type="InterPro" id="IPR035965">
    <property type="entry name" value="PAS-like_dom_sf"/>
</dbReference>
<dbReference type="SMART" id="SM00073">
    <property type="entry name" value="HPT"/>
    <property type="match status" value="1"/>
</dbReference>
<dbReference type="GO" id="GO:0000155">
    <property type="term" value="F:phosphorelay sensor kinase activity"/>
    <property type="evidence" value="ECO:0007669"/>
    <property type="project" value="InterPro"/>
</dbReference>
<dbReference type="EC" id="2.7.13.3" evidence="2"/>
<dbReference type="InterPro" id="IPR013655">
    <property type="entry name" value="PAS_fold_3"/>
</dbReference>
<comment type="catalytic activity">
    <reaction evidence="1">
        <text>ATP + protein L-histidine = ADP + protein N-phospho-L-histidine.</text>
        <dbReference type="EC" id="2.7.13.3"/>
    </reaction>
</comment>
<feature type="chain" id="PRO_5012187743" description="Sensory/regulatory protein RpfC" evidence="13">
    <location>
        <begin position="22"/>
        <end position="1545"/>
    </location>
</feature>
<dbReference type="PROSITE" id="PS50112">
    <property type="entry name" value="PAS"/>
    <property type="match status" value="1"/>
</dbReference>
<dbReference type="InterPro" id="IPR001789">
    <property type="entry name" value="Sig_transdc_resp-reg_receiver"/>
</dbReference>
<feature type="domain" description="PAC" evidence="17">
    <location>
        <begin position="895"/>
        <end position="946"/>
    </location>
</feature>
<evidence type="ECO:0000259" key="18">
    <source>
        <dbReference type="PROSITE" id="PS50894"/>
    </source>
</evidence>
<dbReference type="SMART" id="SM00388">
    <property type="entry name" value="HisKA"/>
    <property type="match status" value="1"/>
</dbReference>
<dbReference type="GO" id="GO:0005886">
    <property type="term" value="C:plasma membrane"/>
    <property type="evidence" value="ECO:0007669"/>
    <property type="project" value="UniProtKB-SubCell"/>
</dbReference>
<dbReference type="PROSITE" id="PS50109">
    <property type="entry name" value="HIS_KIN"/>
    <property type="match status" value="1"/>
</dbReference>
<keyword evidence="8" id="KW-0902">Two-component regulatory system</keyword>
<dbReference type="SMART" id="SM00387">
    <property type="entry name" value="HATPase_c"/>
    <property type="match status" value="1"/>
</dbReference>
<dbReference type="FunFam" id="1.10.287.130:FF:000002">
    <property type="entry name" value="Two-component osmosensing histidine kinase"/>
    <property type="match status" value="1"/>
</dbReference>
<evidence type="ECO:0000256" key="4">
    <source>
        <dbReference type="ARBA" id="ARBA00022679"/>
    </source>
</evidence>
<dbReference type="Gene3D" id="3.40.190.10">
    <property type="entry name" value="Periplasmic binding protein-like II"/>
    <property type="match status" value="6"/>
</dbReference>
<dbReference type="PRINTS" id="PR00344">
    <property type="entry name" value="BCTRLSENSOR"/>
</dbReference>
<keyword evidence="7" id="KW-0067">ATP-binding</keyword>
<dbReference type="CDD" id="cd16922">
    <property type="entry name" value="HATPase_EvgS-ArcB-TorS-like"/>
    <property type="match status" value="1"/>
</dbReference>
<feature type="domain" description="PAS" evidence="16">
    <location>
        <begin position="820"/>
        <end position="879"/>
    </location>
</feature>
<dbReference type="PROSITE" id="PS50894">
    <property type="entry name" value="HPT"/>
    <property type="match status" value="1"/>
</dbReference>
<dbReference type="SMART" id="SM00062">
    <property type="entry name" value="PBPb"/>
    <property type="match status" value="3"/>
</dbReference>
<dbReference type="PANTHER" id="PTHR45339">
    <property type="entry name" value="HYBRID SIGNAL TRANSDUCTION HISTIDINE KINASE J"/>
    <property type="match status" value="1"/>
</dbReference>
<reference evidence="19" key="1">
    <citation type="submission" date="2015-04" db="EMBL/GenBank/DDBJ databases">
        <authorList>
            <person name="Syromyatnikov M.Y."/>
            <person name="Popov V.N."/>
        </authorList>
    </citation>
    <scope>NUCLEOTIDE SEQUENCE</scope>
    <source>
        <strain evidence="19">MO-1</strain>
    </source>
</reference>
<dbReference type="InterPro" id="IPR001638">
    <property type="entry name" value="Solute-binding_3/MltF_N"/>
</dbReference>
<keyword evidence="4 19" id="KW-0808">Transferase</keyword>
<dbReference type="Pfam" id="PF00072">
    <property type="entry name" value="Response_reg"/>
    <property type="match status" value="1"/>
</dbReference>
<feature type="domain" description="HPt" evidence="18">
    <location>
        <begin position="1365"/>
        <end position="1463"/>
    </location>
</feature>
<accession>A0A1S7LNG0</accession>
<dbReference type="GO" id="GO:0005524">
    <property type="term" value="F:ATP binding"/>
    <property type="evidence" value="ECO:0007669"/>
    <property type="project" value="UniProtKB-KW"/>
</dbReference>
<dbReference type="Pfam" id="PF00512">
    <property type="entry name" value="HisKA"/>
    <property type="match status" value="1"/>
</dbReference>
<dbReference type="CDD" id="cd17546">
    <property type="entry name" value="REC_hyHK_CKI1_RcsC-like"/>
    <property type="match status" value="1"/>
</dbReference>
<dbReference type="Pfam" id="PF08447">
    <property type="entry name" value="PAS_3"/>
    <property type="match status" value="1"/>
</dbReference>
<evidence type="ECO:0000313" key="19">
    <source>
        <dbReference type="EMBL" id="CRH07381.1"/>
    </source>
</evidence>
<feature type="modified residue" description="4-aspartylphosphate" evidence="12">
    <location>
        <position position="1260"/>
    </location>
</feature>
<evidence type="ECO:0000259" key="15">
    <source>
        <dbReference type="PROSITE" id="PS50110"/>
    </source>
</evidence>
<dbReference type="NCBIfam" id="TIGR00229">
    <property type="entry name" value="sensory_box"/>
    <property type="match status" value="1"/>
</dbReference>
<keyword evidence="3 12" id="KW-0597">Phosphoprotein</keyword>
<dbReference type="Pfam" id="PF00497">
    <property type="entry name" value="SBP_bac_3"/>
    <property type="match status" value="3"/>
</dbReference>
<feature type="domain" description="Response regulatory" evidence="15">
    <location>
        <begin position="1211"/>
        <end position="1327"/>
    </location>
</feature>
<dbReference type="SUPFAM" id="SSF47384">
    <property type="entry name" value="Homodimeric domain of signal transducing histidine kinase"/>
    <property type="match status" value="1"/>
</dbReference>
<dbReference type="InterPro" id="IPR036641">
    <property type="entry name" value="HPT_dom_sf"/>
</dbReference>
<evidence type="ECO:0000256" key="7">
    <source>
        <dbReference type="ARBA" id="ARBA00022840"/>
    </source>
</evidence>
<proteinExistence type="predicted"/>
<dbReference type="InterPro" id="IPR011006">
    <property type="entry name" value="CheY-like_superfamily"/>
</dbReference>
<comment type="subunit">
    <text evidence="9">At low DSF concentrations, interacts with RpfF.</text>
</comment>
<evidence type="ECO:0000256" key="12">
    <source>
        <dbReference type="PROSITE-ProRule" id="PRU00169"/>
    </source>
</evidence>
<dbReference type="InterPro" id="IPR036890">
    <property type="entry name" value="HATPase_C_sf"/>
</dbReference>
<evidence type="ECO:0000256" key="11">
    <source>
        <dbReference type="PROSITE-ProRule" id="PRU00110"/>
    </source>
</evidence>
<evidence type="ECO:0000256" key="3">
    <source>
        <dbReference type="ARBA" id="ARBA00022553"/>
    </source>
</evidence>
<feature type="signal peptide" evidence="13">
    <location>
        <begin position="1"/>
        <end position="21"/>
    </location>
</feature>
<evidence type="ECO:0000259" key="16">
    <source>
        <dbReference type="PROSITE" id="PS50112"/>
    </source>
</evidence>
<dbReference type="CDD" id="cd13708">
    <property type="entry name" value="PBP2_BvgS_like_1"/>
    <property type="match status" value="1"/>
</dbReference>
<keyword evidence="13" id="KW-0732">Signal</keyword>
<feature type="modified residue" description="Phosphohistidine" evidence="11">
    <location>
        <position position="1404"/>
    </location>
</feature>
<protein>
    <recommendedName>
        <fullName evidence="10">Sensory/regulatory protein RpfC</fullName>
        <ecNumber evidence="2">2.7.13.3</ecNumber>
    </recommendedName>
</protein>
<dbReference type="InterPro" id="IPR000700">
    <property type="entry name" value="PAS-assoc_C"/>
</dbReference>
<name>A0A1S7LNG0_MAGMO</name>
<keyword evidence="6 19" id="KW-0418">Kinase</keyword>
<dbReference type="CDD" id="cd00088">
    <property type="entry name" value="HPT"/>
    <property type="match status" value="1"/>
</dbReference>
<gene>
    <name evidence="19" type="ORF">MAGMO_3242</name>
</gene>
<keyword evidence="5" id="KW-0547">Nucleotide-binding</keyword>
<dbReference type="SUPFAM" id="SSF47226">
    <property type="entry name" value="Histidine-containing phosphotransfer domain, HPT domain"/>
    <property type="match status" value="1"/>
</dbReference>
<dbReference type="PANTHER" id="PTHR45339:SF3">
    <property type="entry name" value="HISTIDINE KINASE"/>
    <property type="match status" value="1"/>
</dbReference>
<evidence type="ECO:0000256" key="9">
    <source>
        <dbReference type="ARBA" id="ARBA00064003"/>
    </source>
</evidence>
<evidence type="ECO:0000256" key="8">
    <source>
        <dbReference type="ARBA" id="ARBA00023012"/>
    </source>
</evidence>
<evidence type="ECO:0000256" key="1">
    <source>
        <dbReference type="ARBA" id="ARBA00000085"/>
    </source>
</evidence>
<dbReference type="InterPro" id="IPR003661">
    <property type="entry name" value="HisK_dim/P_dom"/>
</dbReference>
<dbReference type="Gene3D" id="3.40.50.2300">
    <property type="match status" value="1"/>
</dbReference>
<dbReference type="CDD" id="cd00130">
    <property type="entry name" value="PAS"/>
    <property type="match status" value="1"/>
</dbReference>
<evidence type="ECO:0000259" key="17">
    <source>
        <dbReference type="PROSITE" id="PS50113"/>
    </source>
</evidence>
<dbReference type="Gene3D" id="1.10.287.130">
    <property type="match status" value="1"/>
</dbReference>
<dbReference type="PROSITE" id="PS50113">
    <property type="entry name" value="PAC"/>
    <property type="match status" value="1"/>
</dbReference>
<dbReference type="FunFam" id="3.30.565.10:FF:000010">
    <property type="entry name" value="Sensor histidine kinase RcsC"/>
    <property type="match status" value="1"/>
</dbReference>
<dbReference type="Gene3D" id="1.20.120.160">
    <property type="entry name" value="HPT domain"/>
    <property type="match status" value="1"/>
</dbReference>
<dbReference type="InterPro" id="IPR005467">
    <property type="entry name" value="His_kinase_dom"/>
</dbReference>
<dbReference type="PROSITE" id="PS50110">
    <property type="entry name" value="RESPONSE_REGULATORY"/>
    <property type="match status" value="1"/>
</dbReference>
<evidence type="ECO:0000256" key="13">
    <source>
        <dbReference type="SAM" id="SignalP"/>
    </source>
</evidence>
<dbReference type="InterPro" id="IPR004358">
    <property type="entry name" value="Sig_transdc_His_kin-like_C"/>
</dbReference>
<dbReference type="SMART" id="SM00448">
    <property type="entry name" value="REC"/>
    <property type="match status" value="1"/>
</dbReference>
<organism evidence="19">
    <name type="scientific">Magnetococcus massalia (strain MO-1)</name>
    <dbReference type="NCBI Taxonomy" id="451514"/>
    <lineage>
        <taxon>Bacteria</taxon>
        <taxon>Pseudomonadati</taxon>
        <taxon>Pseudomonadota</taxon>
        <taxon>Magnetococcia</taxon>
        <taxon>Magnetococcales</taxon>
        <taxon>Magnetococcaceae</taxon>
        <taxon>Magnetococcus</taxon>
    </lineage>
</organism>
<dbReference type="SUPFAM" id="SSF55874">
    <property type="entry name" value="ATPase domain of HSP90 chaperone/DNA topoisomerase II/histidine kinase"/>
    <property type="match status" value="1"/>
</dbReference>
<dbReference type="CDD" id="cd00082">
    <property type="entry name" value="HisKA"/>
    <property type="match status" value="1"/>
</dbReference>
<evidence type="ECO:0000256" key="6">
    <source>
        <dbReference type="ARBA" id="ARBA00022777"/>
    </source>
</evidence>
<dbReference type="InterPro" id="IPR000014">
    <property type="entry name" value="PAS"/>
</dbReference>
<evidence type="ECO:0000256" key="2">
    <source>
        <dbReference type="ARBA" id="ARBA00012438"/>
    </source>
</evidence>
<dbReference type="Pfam" id="PF02518">
    <property type="entry name" value="HATPase_c"/>
    <property type="match status" value="1"/>
</dbReference>